<dbReference type="STRING" id="46679.SAMN05216202_1269"/>
<gene>
    <name evidence="1" type="ORF">SAMN05216202_1269</name>
</gene>
<keyword evidence="2" id="KW-1185">Reference proteome</keyword>
<protein>
    <submittedName>
        <fullName evidence="1">Uncharacterized protein</fullName>
    </submittedName>
</protein>
<accession>A0A1H2M971</accession>
<sequence>MSTLDEELKHRSCTKLKSLLLGSCMALTAGCATGKQESFTFTADFPPNVTYEAVAKYAPAKGETCTVKKPNVGYNQRWHLDYKERYKPEHDIPIYRTSEGCQLVIYRVELEIYAAYGEDRGDFGADSAMVIIREQLEEQYKGAFDAAGESAINGQCQWLFRTIGPDRYITKLLDCKKVDDQSMVKKGRPVGAYTLDQLPGKTVRLKIKLADEERPAIGNTWLKFPNGWRRCMGKGMEDQYAFCRKNQKDFSEFIMPDGKQCSIYPNCTE</sequence>
<evidence type="ECO:0000313" key="2">
    <source>
        <dbReference type="Proteomes" id="UP000198600"/>
    </source>
</evidence>
<proteinExistence type="predicted"/>
<name>A0A1H2M971_9PSED</name>
<dbReference type="OrthoDB" id="7017115at2"/>
<reference evidence="2" key="1">
    <citation type="submission" date="2016-10" db="EMBL/GenBank/DDBJ databases">
        <authorList>
            <person name="Varghese N."/>
            <person name="Submissions S."/>
        </authorList>
    </citation>
    <scope>NUCLEOTIDE SEQUENCE [LARGE SCALE GENOMIC DNA]</scope>
    <source>
        <strain evidence="2">LMG 2223</strain>
    </source>
</reference>
<dbReference type="RefSeq" id="WP_084377651.1">
    <property type="nucleotide sequence ID" value="NZ_LS483433.1"/>
</dbReference>
<dbReference type="EMBL" id="LT629802">
    <property type="protein sequence ID" value="SDU89800.1"/>
    <property type="molecule type" value="Genomic_DNA"/>
</dbReference>
<organism evidence="1 2">
    <name type="scientific">Pseudomonas mucidolens</name>
    <dbReference type="NCBI Taxonomy" id="46679"/>
    <lineage>
        <taxon>Bacteria</taxon>
        <taxon>Pseudomonadati</taxon>
        <taxon>Pseudomonadota</taxon>
        <taxon>Gammaproteobacteria</taxon>
        <taxon>Pseudomonadales</taxon>
        <taxon>Pseudomonadaceae</taxon>
        <taxon>Pseudomonas</taxon>
    </lineage>
</organism>
<evidence type="ECO:0000313" key="1">
    <source>
        <dbReference type="EMBL" id="SDU89800.1"/>
    </source>
</evidence>
<dbReference type="AlphaFoldDB" id="A0A1H2M971"/>
<dbReference type="Proteomes" id="UP000198600">
    <property type="component" value="Chromosome I"/>
</dbReference>